<dbReference type="STRING" id="1112.A9D12_11930"/>
<dbReference type="InterPro" id="IPR002591">
    <property type="entry name" value="Phosphodiest/P_Trfase"/>
</dbReference>
<dbReference type="SUPFAM" id="SSF53649">
    <property type="entry name" value="Alkaline phosphatase-like"/>
    <property type="match status" value="1"/>
</dbReference>
<dbReference type="Gene3D" id="3.30.1360.180">
    <property type="match status" value="1"/>
</dbReference>
<sequence length="401" mass="43390">MRILMMVAALLLVPAAVSARTAAQPVTVLVGIDGFRADYIDRGLTPRIARLAKTGASGPMRPSFPTKTFPNHFAIVTGKRPDRNGIVGNSMIDPRRPGVMFSLGNATQALDPFWWSEAEPVWIAAERAGLRTATMFWPGSELAYGNLRPRDWMRFDQNIGNVQRVNTLLDWLRRPAAIRPQFATIYFDTVDTAGHRFGPDSAEVNAALAEVDARIGELVDGAAAMRVPLNLVIVADHGMRATDESRVIQLDTLIDRASYIAVETGPYAAIEPVTGTDDRVAAALLVPHEHMTCTRKEDLPERLHYGRNPRVAAIICIAENGWTILAGPSAYPVKGGAHGYDNADPEMLSLFVASGPAFSRGATLPVFDNVAVAALLRAVLGLPVDADADGKLDDVKPALRR</sequence>
<reference evidence="2 3" key="1">
    <citation type="submission" date="2016-05" db="EMBL/GenBank/DDBJ databases">
        <title>Compelete Genome Sequence of Bacteriochlorophyll-Synthesizing Bacterium Porphyrobacter neustonensis DSM 9434.</title>
        <authorList>
            <person name="Shi X.-L."/>
            <person name="Wu Y.-H."/>
            <person name="Cheng H."/>
            <person name="Xu L."/>
            <person name="Zhang X.-Q."/>
            <person name="Wang C.-S."/>
            <person name="Xu X.-W."/>
        </authorList>
    </citation>
    <scope>NUCLEOTIDE SEQUENCE [LARGE SCALE GENOMIC DNA]</scope>
    <source>
        <strain evidence="2 3">DSM 9434</strain>
    </source>
</reference>
<protein>
    <submittedName>
        <fullName evidence="2">Phosphodiesterase</fullName>
    </submittedName>
</protein>
<name>A0A192D6X3_9SPHN</name>
<feature type="chain" id="PRO_5008251844" evidence="1">
    <location>
        <begin position="20"/>
        <end position="401"/>
    </location>
</feature>
<dbReference type="OrthoDB" id="9771966at2"/>
<dbReference type="PANTHER" id="PTHR10151">
    <property type="entry name" value="ECTONUCLEOTIDE PYROPHOSPHATASE/PHOSPHODIESTERASE"/>
    <property type="match status" value="1"/>
</dbReference>
<organism evidence="2 3">
    <name type="scientific">Erythrobacter neustonensis</name>
    <dbReference type="NCBI Taxonomy" id="1112"/>
    <lineage>
        <taxon>Bacteria</taxon>
        <taxon>Pseudomonadati</taxon>
        <taxon>Pseudomonadota</taxon>
        <taxon>Alphaproteobacteria</taxon>
        <taxon>Sphingomonadales</taxon>
        <taxon>Erythrobacteraceae</taxon>
        <taxon>Erythrobacter/Porphyrobacter group</taxon>
        <taxon>Erythrobacter</taxon>
    </lineage>
</organism>
<dbReference type="Proteomes" id="UP000078263">
    <property type="component" value="Chromosome"/>
</dbReference>
<keyword evidence="1" id="KW-0732">Signal</keyword>
<dbReference type="AlphaFoldDB" id="A0A192D6X3"/>
<dbReference type="EMBL" id="CP016033">
    <property type="protein sequence ID" value="ANK13524.1"/>
    <property type="molecule type" value="Genomic_DNA"/>
</dbReference>
<dbReference type="CDD" id="cd16018">
    <property type="entry name" value="Enpp"/>
    <property type="match status" value="1"/>
</dbReference>
<dbReference type="RefSeq" id="WP_068352123.1">
    <property type="nucleotide sequence ID" value="NZ_CP016033.1"/>
</dbReference>
<dbReference type="GO" id="GO:0016787">
    <property type="term" value="F:hydrolase activity"/>
    <property type="evidence" value="ECO:0007669"/>
    <property type="project" value="UniProtKB-ARBA"/>
</dbReference>
<proteinExistence type="predicted"/>
<dbReference type="PANTHER" id="PTHR10151:SF120">
    <property type="entry name" value="BIS(5'-ADENOSYL)-TRIPHOSPHATASE"/>
    <property type="match status" value="1"/>
</dbReference>
<dbReference type="Gene3D" id="3.40.720.10">
    <property type="entry name" value="Alkaline Phosphatase, subunit A"/>
    <property type="match status" value="1"/>
</dbReference>
<feature type="signal peptide" evidence="1">
    <location>
        <begin position="1"/>
        <end position="19"/>
    </location>
</feature>
<evidence type="ECO:0000256" key="1">
    <source>
        <dbReference type="SAM" id="SignalP"/>
    </source>
</evidence>
<dbReference type="InterPro" id="IPR017850">
    <property type="entry name" value="Alkaline_phosphatase_core_sf"/>
</dbReference>
<keyword evidence="3" id="KW-1185">Reference proteome</keyword>
<dbReference type="Pfam" id="PF01663">
    <property type="entry name" value="Phosphodiest"/>
    <property type="match status" value="1"/>
</dbReference>
<gene>
    <name evidence="2" type="ORF">A9D12_11930</name>
</gene>
<evidence type="ECO:0000313" key="3">
    <source>
        <dbReference type="Proteomes" id="UP000078263"/>
    </source>
</evidence>
<evidence type="ECO:0000313" key="2">
    <source>
        <dbReference type="EMBL" id="ANK13524.1"/>
    </source>
</evidence>
<accession>A0A192D6X3</accession>
<dbReference type="KEGG" id="pns:A9D12_11930"/>